<evidence type="ECO:0000256" key="3">
    <source>
        <dbReference type="ARBA" id="ARBA00022840"/>
    </source>
</evidence>
<feature type="domain" description="AAA+ ATPase" evidence="4">
    <location>
        <begin position="229"/>
        <end position="379"/>
    </location>
</feature>
<feature type="domain" description="AAA+ ATPase" evidence="4">
    <location>
        <begin position="514"/>
        <end position="653"/>
    </location>
</feature>
<dbReference type="InterPro" id="IPR003960">
    <property type="entry name" value="ATPase_AAA_CS"/>
</dbReference>
<dbReference type="InterPro" id="IPR041569">
    <property type="entry name" value="AAA_lid_3"/>
</dbReference>
<dbReference type="Gene3D" id="1.10.8.60">
    <property type="match status" value="2"/>
</dbReference>
<gene>
    <name evidence="5" type="ORF">PBRASI_LOCUS6498</name>
</gene>
<dbReference type="SUPFAM" id="SSF52540">
    <property type="entry name" value="P-loop containing nucleoside triphosphate hydrolases"/>
    <property type="match status" value="2"/>
</dbReference>
<dbReference type="GO" id="GO:0016887">
    <property type="term" value="F:ATP hydrolysis activity"/>
    <property type="evidence" value="ECO:0007669"/>
    <property type="project" value="InterPro"/>
</dbReference>
<evidence type="ECO:0000313" key="6">
    <source>
        <dbReference type="Proteomes" id="UP000789739"/>
    </source>
</evidence>
<evidence type="ECO:0000313" key="5">
    <source>
        <dbReference type="EMBL" id="CAG8578664.1"/>
    </source>
</evidence>
<dbReference type="Pfam" id="PF17862">
    <property type="entry name" value="AAA_lid_3"/>
    <property type="match status" value="2"/>
</dbReference>
<dbReference type="InterPro" id="IPR050168">
    <property type="entry name" value="AAA_ATPase_domain"/>
</dbReference>
<dbReference type="InterPro" id="IPR027417">
    <property type="entry name" value="P-loop_NTPase"/>
</dbReference>
<dbReference type="Proteomes" id="UP000789739">
    <property type="component" value="Unassembled WGS sequence"/>
</dbReference>
<organism evidence="5 6">
    <name type="scientific">Paraglomus brasilianum</name>
    <dbReference type="NCBI Taxonomy" id="144538"/>
    <lineage>
        <taxon>Eukaryota</taxon>
        <taxon>Fungi</taxon>
        <taxon>Fungi incertae sedis</taxon>
        <taxon>Mucoromycota</taxon>
        <taxon>Glomeromycotina</taxon>
        <taxon>Glomeromycetes</taxon>
        <taxon>Paraglomerales</taxon>
        <taxon>Paraglomeraceae</taxon>
        <taxon>Paraglomus</taxon>
    </lineage>
</organism>
<dbReference type="FunFam" id="3.40.50.300:FF:000661">
    <property type="entry name" value="calmodulin-interacting protein 111 isoform X1"/>
    <property type="match status" value="1"/>
</dbReference>
<dbReference type="Pfam" id="PF00004">
    <property type="entry name" value="AAA"/>
    <property type="match status" value="2"/>
</dbReference>
<evidence type="ECO:0000256" key="1">
    <source>
        <dbReference type="ARBA" id="ARBA00006914"/>
    </source>
</evidence>
<keyword evidence="6" id="KW-1185">Reference proteome</keyword>
<accession>A0A9N9BX73</accession>
<dbReference type="Gene3D" id="3.40.50.300">
    <property type="entry name" value="P-loop containing nucleotide triphosphate hydrolases"/>
    <property type="match status" value="2"/>
</dbReference>
<comment type="caution">
    <text evidence="5">The sequence shown here is derived from an EMBL/GenBank/DDBJ whole genome shotgun (WGS) entry which is preliminary data.</text>
</comment>
<dbReference type="SMART" id="SM00382">
    <property type="entry name" value="AAA"/>
    <property type="match status" value="2"/>
</dbReference>
<dbReference type="EMBL" id="CAJVPI010000868">
    <property type="protein sequence ID" value="CAG8578664.1"/>
    <property type="molecule type" value="Genomic_DNA"/>
</dbReference>
<evidence type="ECO:0000259" key="4">
    <source>
        <dbReference type="SMART" id="SM00382"/>
    </source>
</evidence>
<reference evidence="5" key="1">
    <citation type="submission" date="2021-06" db="EMBL/GenBank/DDBJ databases">
        <authorList>
            <person name="Kallberg Y."/>
            <person name="Tangrot J."/>
            <person name="Rosling A."/>
        </authorList>
    </citation>
    <scope>NUCLEOTIDE SEQUENCE</scope>
    <source>
        <strain evidence="5">BR232B</strain>
    </source>
</reference>
<sequence length="743" mass="83628">MNVAFSSQLPPKHMRLPRNAFRSIGLSPGGSVRVDLMAEDELCAHLICFPSCDIDENTVVLPDWIDKNFHVKGDQITIKAADNSKARVAHSLQVRKVFGNVWLPPTEVLLDARKRALPRAKSINDWENLVARNLGKCFLSLNAVFAVHICGELCIFKIERIEIDGLPMTKEDAVRNDAENTRIEILPELVFTENVPMTRGLGKETEELRRLIDDSFSNFDIHSKLNIPITRSVMISGPRGAGKSLLIHRNVCQKIQAQLFEISLASVVSQIRDQTEFLENNLIKWTFTKAILSAPSVIVIEGFDLLCNENDWKSLVIKMMSCEMQELEEESKVFVIGVTNDLNKLPATFRNGELFQSNLTITAPTRRSREEILHIYLSKLKFGDQTQVNDFAKRLSQRTSGFVGRDLMRLCRSAALHSLRRCEEQQQDIDIADLLAKLSMSESSTNDSREVVWEDFEYALEIVKPSQKIVFESSIPSKLWDEIGGYEAIKRRINQILDWPLSHPETYERLGIKPPAGLLLHGPSGCGKTILVQAAVTTLSANSITIKGPELFSKYLGETEAAIRRLFATAKQIAPCLIFFDEMDSIASKREWDNDGTSGVNERVLSTLLNEMDGIQERKDVLIVGCTNRPDQIDDALLRPGRLDQLLYVGLPSLDDRESIIRVISKHIPLDVDVDIKNLAARTDAFTGAELELLFRESAVLALREDIKIQRVSYKHVEPVLLRMKKTVVERISTDDGTLDLSS</sequence>
<name>A0A9N9BX73_9GLOM</name>
<evidence type="ECO:0000256" key="2">
    <source>
        <dbReference type="ARBA" id="ARBA00022741"/>
    </source>
</evidence>
<keyword evidence="2" id="KW-0547">Nucleotide-binding</keyword>
<dbReference type="PANTHER" id="PTHR23077:SF171">
    <property type="entry name" value="NUCLEAR VALOSIN-CONTAINING PROTEIN-LIKE"/>
    <property type="match status" value="1"/>
</dbReference>
<dbReference type="GO" id="GO:0005524">
    <property type="term" value="F:ATP binding"/>
    <property type="evidence" value="ECO:0007669"/>
    <property type="project" value="UniProtKB-KW"/>
</dbReference>
<dbReference type="InterPro" id="IPR003593">
    <property type="entry name" value="AAA+_ATPase"/>
</dbReference>
<dbReference type="PROSITE" id="PS00674">
    <property type="entry name" value="AAA"/>
    <property type="match status" value="1"/>
</dbReference>
<comment type="similarity">
    <text evidence="1">Belongs to the AAA ATPase family.</text>
</comment>
<dbReference type="OrthoDB" id="5421at2759"/>
<keyword evidence="3" id="KW-0067">ATP-binding</keyword>
<dbReference type="PANTHER" id="PTHR23077">
    <property type="entry name" value="AAA-FAMILY ATPASE"/>
    <property type="match status" value="1"/>
</dbReference>
<dbReference type="AlphaFoldDB" id="A0A9N9BX73"/>
<dbReference type="InterPro" id="IPR003959">
    <property type="entry name" value="ATPase_AAA_core"/>
</dbReference>
<proteinExistence type="inferred from homology"/>
<protein>
    <submittedName>
        <fullName evidence="5">8824_t:CDS:1</fullName>
    </submittedName>
</protein>